<dbReference type="InterPro" id="IPR000421">
    <property type="entry name" value="FA58C"/>
</dbReference>
<feature type="transmembrane region" description="Helical" evidence="1">
    <location>
        <begin position="401"/>
        <end position="425"/>
    </location>
</feature>
<proteinExistence type="predicted"/>
<evidence type="ECO:0000259" key="2">
    <source>
        <dbReference type="Pfam" id="PF00754"/>
    </source>
</evidence>
<feature type="transmembrane region" description="Helical" evidence="1">
    <location>
        <begin position="455"/>
        <end position="475"/>
    </location>
</feature>
<evidence type="ECO:0000313" key="3">
    <source>
        <dbReference type="EMBL" id="GAG61376.1"/>
    </source>
</evidence>
<protein>
    <recommendedName>
        <fullName evidence="2">F5/8 type C domain-containing protein</fullName>
    </recommendedName>
</protein>
<dbReference type="AlphaFoldDB" id="X1ANB1"/>
<evidence type="ECO:0000256" key="1">
    <source>
        <dbReference type="SAM" id="Phobius"/>
    </source>
</evidence>
<feature type="non-terminal residue" evidence="3">
    <location>
        <position position="1"/>
    </location>
</feature>
<dbReference type="Gene3D" id="2.60.120.40">
    <property type="match status" value="1"/>
</dbReference>
<accession>X1ANB1</accession>
<keyword evidence="1" id="KW-0472">Membrane</keyword>
<dbReference type="Pfam" id="PF00754">
    <property type="entry name" value="F5_F8_type_C"/>
    <property type="match status" value="1"/>
</dbReference>
<reference evidence="3" key="1">
    <citation type="journal article" date="2014" name="Front. Microbiol.">
        <title>High frequency of phylogenetically diverse reductive dehalogenase-homologous genes in deep subseafloor sedimentary metagenomes.</title>
        <authorList>
            <person name="Kawai M."/>
            <person name="Futagami T."/>
            <person name="Toyoda A."/>
            <person name="Takaki Y."/>
            <person name="Nishi S."/>
            <person name="Hori S."/>
            <person name="Arai W."/>
            <person name="Tsubouchi T."/>
            <person name="Morono Y."/>
            <person name="Uchiyama I."/>
            <person name="Ito T."/>
            <person name="Fujiyama A."/>
            <person name="Inagaki F."/>
            <person name="Takami H."/>
        </authorList>
    </citation>
    <scope>NUCLEOTIDE SEQUENCE</scope>
    <source>
        <strain evidence="3">Expedition CK06-06</strain>
    </source>
</reference>
<dbReference type="InterPro" id="IPR008983">
    <property type="entry name" value="Tumour_necrosis_fac-like_dom"/>
</dbReference>
<organism evidence="3">
    <name type="scientific">marine sediment metagenome</name>
    <dbReference type="NCBI Taxonomy" id="412755"/>
    <lineage>
        <taxon>unclassified sequences</taxon>
        <taxon>metagenomes</taxon>
        <taxon>ecological metagenomes</taxon>
    </lineage>
</organism>
<gene>
    <name evidence="3" type="ORF">S01H4_04071</name>
</gene>
<dbReference type="EMBL" id="BART01001057">
    <property type="protein sequence ID" value="GAG61376.1"/>
    <property type="molecule type" value="Genomic_DNA"/>
</dbReference>
<comment type="caution">
    <text evidence="3">The sequence shown here is derived from an EMBL/GenBank/DDBJ whole genome shotgun (WGS) entry which is preliminary data.</text>
</comment>
<dbReference type="InterPro" id="IPR008979">
    <property type="entry name" value="Galactose-bd-like_sf"/>
</dbReference>
<sequence>YTSINIGTDGINNMNLSFYHSVGINEWFGISSTEYDSSCGDTNGHTCAEALDGVDFWQHEVPATHWFILDLTQTYTIEKVRGRSNTYFDPTEVYIYVSDSKVDWGDAVFYGNPEWQNTVSWVEIDTIDKDGRYIKVEIRYTEDHNYLIFGNDSAPYITIFDVYVSVPSDFHVIEKYYNITNGTYSFCMCGHSFVPAYIFEHTNSTQKVLFAGTWYDVLFNTTHTHEQLNIGHSSTVDSEIFKINYSGLYKISYRLSFDDTNPSPSSEVYARILCNAVELHGSLQSKTMINKNNVSSISSTIIHYFNANDEIYLEFTSDSTTAKLATHTKYGAVHSSAVMYINRVDDADLHPMHYNETYYWYVNLSEYGNPSNYNVSDIYKFTTVTDASDCEGLTEEKADDLFLSGALSLENPTMLFILWLFLIMIGEWKRDMLYKTLQIPLGVFYGVTLLGSEMWLGLIMICVAIYIGATALWTYRKE</sequence>
<feature type="domain" description="F5/8 type C" evidence="2">
    <location>
        <begin position="37"/>
        <end position="144"/>
    </location>
</feature>
<dbReference type="SUPFAM" id="SSF49785">
    <property type="entry name" value="Galactose-binding domain-like"/>
    <property type="match status" value="1"/>
</dbReference>
<keyword evidence="1" id="KW-0812">Transmembrane</keyword>
<dbReference type="Gene3D" id="2.60.120.260">
    <property type="entry name" value="Galactose-binding domain-like"/>
    <property type="match status" value="1"/>
</dbReference>
<name>X1ANB1_9ZZZZ</name>
<keyword evidence="1" id="KW-1133">Transmembrane helix</keyword>